<name>A0A974HK06_XENLA</name>
<keyword evidence="1" id="KW-0812">Transmembrane</keyword>
<dbReference type="InterPro" id="IPR039490">
    <property type="entry name" value="TMEM207"/>
</dbReference>
<accession>A0A974HK06</accession>
<proteinExistence type="predicted"/>
<gene>
    <name evidence="2" type="ORF">XELAEV_18027487mg</name>
</gene>
<dbReference type="AlphaFoldDB" id="A0A974HK06"/>
<evidence type="ECO:0000256" key="1">
    <source>
        <dbReference type="SAM" id="Phobius"/>
    </source>
</evidence>
<keyword evidence="1" id="KW-1133">Transmembrane helix</keyword>
<dbReference type="OMA" id="PNGWYIW"/>
<feature type="transmembrane region" description="Helical" evidence="1">
    <location>
        <begin position="47"/>
        <end position="74"/>
    </location>
</feature>
<keyword evidence="1" id="KW-0472">Membrane</keyword>
<dbReference type="Proteomes" id="UP000694892">
    <property type="component" value="Chromosome 5L"/>
</dbReference>
<evidence type="ECO:0000313" key="3">
    <source>
        <dbReference type="Proteomes" id="UP000694892"/>
    </source>
</evidence>
<dbReference type="PANTHER" id="PTHR36467:SF1">
    <property type="entry name" value="TRANSMEMBRANE PROTEIN 207"/>
    <property type="match status" value="1"/>
</dbReference>
<protein>
    <recommendedName>
        <fullName evidence="4">Transmembrane protein 207</fullName>
    </recommendedName>
</protein>
<dbReference type="EMBL" id="CM004474">
    <property type="protein sequence ID" value="OCT80673.1"/>
    <property type="molecule type" value="Genomic_DNA"/>
</dbReference>
<reference evidence="3" key="1">
    <citation type="journal article" date="2016" name="Nature">
        <title>Genome evolution in the allotetraploid frog Xenopus laevis.</title>
        <authorList>
            <person name="Session A.M."/>
            <person name="Uno Y."/>
            <person name="Kwon T."/>
            <person name="Chapman J.A."/>
            <person name="Toyoda A."/>
            <person name="Takahashi S."/>
            <person name="Fukui A."/>
            <person name="Hikosaka A."/>
            <person name="Suzuki A."/>
            <person name="Kondo M."/>
            <person name="van Heeringen S.J."/>
            <person name="Quigley I."/>
            <person name="Heinz S."/>
            <person name="Ogino H."/>
            <person name="Ochi H."/>
            <person name="Hellsten U."/>
            <person name="Lyons J.B."/>
            <person name="Simakov O."/>
            <person name="Putnam N."/>
            <person name="Stites J."/>
            <person name="Kuroki Y."/>
            <person name="Tanaka T."/>
            <person name="Michiue T."/>
            <person name="Watanabe M."/>
            <person name="Bogdanovic O."/>
            <person name="Lister R."/>
            <person name="Georgiou G."/>
            <person name="Paranjpe S.S."/>
            <person name="van Kruijsbergen I."/>
            <person name="Shu S."/>
            <person name="Carlson J."/>
            <person name="Kinoshita T."/>
            <person name="Ohta Y."/>
            <person name="Mawaribuchi S."/>
            <person name="Jenkins J."/>
            <person name="Grimwood J."/>
            <person name="Schmutz J."/>
            <person name="Mitros T."/>
            <person name="Mozaffari S.V."/>
            <person name="Suzuki Y."/>
            <person name="Haramoto Y."/>
            <person name="Yamamoto T.S."/>
            <person name="Takagi C."/>
            <person name="Heald R."/>
            <person name="Miller K."/>
            <person name="Haudenschild C."/>
            <person name="Kitzman J."/>
            <person name="Nakayama T."/>
            <person name="Izutsu Y."/>
            <person name="Robert J."/>
            <person name="Fortriede J."/>
            <person name="Burns K."/>
            <person name="Lotay V."/>
            <person name="Karimi K."/>
            <person name="Yasuoka Y."/>
            <person name="Dichmann D.S."/>
            <person name="Flajnik M.F."/>
            <person name="Houston D.W."/>
            <person name="Shendure J."/>
            <person name="DuPasquier L."/>
            <person name="Vize P.D."/>
            <person name="Zorn A.M."/>
            <person name="Ito M."/>
            <person name="Marcotte E.M."/>
            <person name="Wallingford J.B."/>
            <person name="Ito Y."/>
            <person name="Asashima M."/>
            <person name="Ueno N."/>
            <person name="Matsuda Y."/>
            <person name="Veenstra G.J."/>
            <person name="Fujiyama A."/>
            <person name="Harland R.M."/>
            <person name="Taira M."/>
            <person name="Rokhsar D.S."/>
        </authorList>
    </citation>
    <scope>NUCLEOTIDE SEQUENCE [LARGE SCALE GENOMIC DNA]</scope>
    <source>
        <strain evidence="3">J</strain>
    </source>
</reference>
<evidence type="ECO:0008006" key="4">
    <source>
        <dbReference type="Google" id="ProtNLM"/>
    </source>
</evidence>
<evidence type="ECO:0000313" key="2">
    <source>
        <dbReference type="EMBL" id="OCT80673.1"/>
    </source>
</evidence>
<organism evidence="2 3">
    <name type="scientific">Xenopus laevis</name>
    <name type="common">African clawed frog</name>
    <dbReference type="NCBI Taxonomy" id="8355"/>
    <lineage>
        <taxon>Eukaryota</taxon>
        <taxon>Metazoa</taxon>
        <taxon>Chordata</taxon>
        <taxon>Craniata</taxon>
        <taxon>Vertebrata</taxon>
        <taxon>Euteleostomi</taxon>
        <taxon>Amphibia</taxon>
        <taxon>Batrachia</taxon>
        <taxon>Anura</taxon>
        <taxon>Pipoidea</taxon>
        <taxon>Pipidae</taxon>
        <taxon>Xenopodinae</taxon>
        <taxon>Xenopus</taxon>
        <taxon>Xenopus</taxon>
    </lineage>
</organism>
<sequence length="148" mass="16799">MRLKIACSLFLNPLTGLVYFAFPQPTFSNPCEHNEICVKYIEQPFYVWYVWAFLILLLIFILRCLISCCLQCWIKRCTRYSSRRTVTVVTLSSLHSVYVSGCSQCHSSQTWMPHLNSEASCGSTVLSIGGLEAGAPPSYEELFHTSKL</sequence>
<dbReference type="PANTHER" id="PTHR36467">
    <property type="entry name" value="TRANSMEMBRANE PROTEIN 207"/>
    <property type="match status" value="1"/>
</dbReference>